<dbReference type="Proteomes" id="UP001628179">
    <property type="component" value="Unassembled WGS sequence"/>
</dbReference>
<dbReference type="PANTHER" id="PTHR44329">
    <property type="entry name" value="SERINE/THREONINE-PROTEIN KINASE TNNI3K-RELATED"/>
    <property type="match status" value="1"/>
</dbReference>
<dbReference type="EMBL" id="BAAFSV010000005">
    <property type="protein sequence ID" value="GAB1319630.1"/>
    <property type="molecule type" value="Genomic_DNA"/>
</dbReference>
<dbReference type="InterPro" id="IPR008271">
    <property type="entry name" value="Ser/Thr_kinase_AS"/>
</dbReference>
<evidence type="ECO:0000313" key="2">
    <source>
        <dbReference type="EMBL" id="GAB1319630.1"/>
    </source>
</evidence>
<name>A0ABQ0GPH5_9PEZI</name>
<comment type="caution">
    <text evidence="2">The sequence shown here is derived from an EMBL/GenBank/DDBJ whole genome shotgun (WGS) entry which is preliminary data.</text>
</comment>
<dbReference type="PROSITE" id="PS50011">
    <property type="entry name" value="PROTEIN_KINASE_DOM"/>
    <property type="match status" value="1"/>
</dbReference>
<dbReference type="InterPro" id="IPR051681">
    <property type="entry name" value="Ser/Thr_Kinases-Pseudokinases"/>
</dbReference>
<feature type="domain" description="Protein kinase" evidence="1">
    <location>
        <begin position="61"/>
        <end position="380"/>
    </location>
</feature>
<dbReference type="SMART" id="SM00220">
    <property type="entry name" value="S_TKc"/>
    <property type="match status" value="1"/>
</dbReference>
<dbReference type="SUPFAM" id="SSF56112">
    <property type="entry name" value="Protein kinase-like (PK-like)"/>
    <property type="match status" value="1"/>
</dbReference>
<accession>A0ABQ0GPH5</accession>
<dbReference type="Pfam" id="PF00069">
    <property type="entry name" value="Pkinase"/>
    <property type="match status" value="1"/>
</dbReference>
<keyword evidence="3" id="KW-1185">Reference proteome</keyword>
<dbReference type="GeneID" id="98180582"/>
<gene>
    <name evidence="2" type="ORF">MFIFM68171_09840</name>
</gene>
<sequence length="456" mass="50502">MFLSRPNDSAISLVGGTQRAASRRFFPPPDPDLDHLELSFLRVVGRNGVPMAAADDIQLDTSATEAGSLSQFGATMQVCKGTWNGQRVAVKHIRKDHVGDSYKRALRQVNYELQLMSKPSLRRHRNITKLLAVCFDDGDPSAVEPSISVVRPGLLVELAHEQYPDLRYFFDRGASHMRPNHLPFETSASLVADIADGITALHDHDIVHADLKPENVLIFPDSQCPGNVVAKIADFGYVGMTVYNNAGVRAPHPESRPGGGTAEWSAPECLQHPDYYRESGSLEHPSYQSCIDIYSFGLLSCYIALDGQTPLEYVPNLSESKLSDSLLGKVVAKLKEYYRQGIVDGEGSFEEVAISIAHETLRLDSESRIQSLRSIRPMLFGTGVTPRGNEKFVLNFNLFPQSAHEFRCQGLYDAYWSSPPAFRAEVLKSFQRISSGPFGQYVAPEVWACLTKEPKV</sequence>
<protein>
    <recommendedName>
        <fullName evidence="1">Protein kinase domain-containing protein</fullName>
    </recommendedName>
</protein>
<dbReference type="InterPro" id="IPR000719">
    <property type="entry name" value="Prot_kinase_dom"/>
</dbReference>
<dbReference type="RefSeq" id="XP_070921360.1">
    <property type="nucleotide sequence ID" value="XM_071065259.1"/>
</dbReference>
<dbReference type="InterPro" id="IPR011009">
    <property type="entry name" value="Kinase-like_dom_sf"/>
</dbReference>
<organism evidence="2 3">
    <name type="scientific">Madurella fahalii</name>
    <dbReference type="NCBI Taxonomy" id="1157608"/>
    <lineage>
        <taxon>Eukaryota</taxon>
        <taxon>Fungi</taxon>
        <taxon>Dikarya</taxon>
        <taxon>Ascomycota</taxon>
        <taxon>Pezizomycotina</taxon>
        <taxon>Sordariomycetes</taxon>
        <taxon>Sordariomycetidae</taxon>
        <taxon>Sordariales</taxon>
        <taxon>Sordariales incertae sedis</taxon>
        <taxon>Madurella</taxon>
    </lineage>
</organism>
<proteinExistence type="predicted"/>
<dbReference type="Gene3D" id="3.30.200.20">
    <property type="entry name" value="Phosphorylase Kinase, domain 1"/>
    <property type="match status" value="1"/>
</dbReference>
<dbReference type="Gene3D" id="1.10.510.10">
    <property type="entry name" value="Transferase(Phosphotransferase) domain 1"/>
    <property type="match status" value="1"/>
</dbReference>
<dbReference type="PROSITE" id="PS00108">
    <property type="entry name" value="PROTEIN_KINASE_ST"/>
    <property type="match status" value="1"/>
</dbReference>
<evidence type="ECO:0000313" key="3">
    <source>
        <dbReference type="Proteomes" id="UP001628179"/>
    </source>
</evidence>
<evidence type="ECO:0000259" key="1">
    <source>
        <dbReference type="PROSITE" id="PS50011"/>
    </source>
</evidence>
<reference evidence="2 3" key="1">
    <citation type="submission" date="2024-09" db="EMBL/GenBank/DDBJ databases">
        <title>Itraconazole resistance in Madurella fahalii resulting from another homologue of gene encoding cytochrome P450 14-alpha sterol demethylase (CYP51).</title>
        <authorList>
            <person name="Yoshioka I."/>
            <person name="Fahal A.H."/>
            <person name="Kaneko S."/>
            <person name="Yaguchi T."/>
        </authorList>
    </citation>
    <scope>NUCLEOTIDE SEQUENCE [LARGE SCALE GENOMIC DNA]</scope>
    <source>
        <strain evidence="2 3">IFM 68171</strain>
    </source>
</reference>